<keyword evidence="2" id="KW-1185">Reference proteome</keyword>
<proteinExistence type="predicted"/>
<dbReference type="AlphaFoldDB" id="A0A9P6AGX5"/>
<sequence length="150" mass="16292">MKGHLCKWAPLSYQSIVSVKAAKSQIVKHSRSIAWDAIMISEGAFWGCSCSNRIHHAYLAHAWAQGHGIIMTQGHPVDIACCCGALPMWTFDTVGIELATAPEYHSQSMPVPMPGPTAPMLWGASDTRSAFPLNRFPLWTSAGDVRRSGA</sequence>
<evidence type="ECO:0000313" key="2">
    <source>
        <dbReference type="Proteomes" id="UP000886523"/>
    </source>
</evidence>
<accession>A0A9P6AGX5</accession>
<dbReference type="EMBL" id="MU129146">
    <property type="protein sequence ID" value="KAF9505564.1"/>
    <property type="molecule type" value="Genomic_DNA"/>
</dbReference>
<name>A0A9P6AGX5_9AGAM</name>
<dbReference type="Proteomes" id="UP000886523">
    <property type="component" value="Unassembled WGS sequence"/>
</dbReference>
<comment type="caution">
    <text evidence="1">The sequence shown here is derived from an EMBL/GenBank/DDBJ whole genome shotgun (WGS) entry which is preliminary data.</text>
</comment>
<organism evidence="1 2">
    <name type="scientific">Hydnum rufescens UP504</name>
    <dbReference type="NCBI Taxonomy" id="1448309"/>
    <lineage>
        <taxon>Eukaryota</taxon>
        <taxon>Fungi</taxon>
        <taxon>Dikarya</taxon>
        <taxon>Basidiomycota</taxon>
        <taxon>Agaricomycotina</taxon>
        <taxon>Agaricomycetes</taxon>
        <taxon>Cantharellales</taxon>
        <taxon>Hydnaceae</taxon>
        <taxon>Hydnum</taxon>
    </lineage>
</organism>
<protein>
    <submittedName>
        <fullName evidence="1">Uncharacterized protein</fullName>
    </submittedName>
</protein>
<evidence type="ECO:0000313" key="1">
    <source>
        <dbReference type="EMBL" id="KAF9505564.1"/>
    </source>
</evidence>
<gene>
    <name evidence="1" type="ORF">BS47DRAFT_1367972</name>
</gene>
<reference evidence="1" key="1">
    <citation type="journal article" date="2020" name="Nat. Commun.">
        <title>Large-scale genome sequencing of mycorrhizal fungi provides insights into the early evolution of symbiotic traits.</title>
        <authorList>
            <person name="Miyauchi S."/>
            <person name="Kiss E."/>
            <person name="Kuo A."/>
            <person name="Drula E."/>
            <person name="Kohler A."/>
            <person name="Sanchez-Garcia M."/>
            <person name="Morin E."/>
            <person name="Andreopoulos B."/>
            <person name="Barry K.W."/>
            <person name="Bonito G."/>
            <person name="Buee M."/>
            <person name="Carver A."/>
            <person name="Chen C."/>
            <person name="Cichocki N."/>
            <person name="Clum A."/>
            <person name="Culley D."/>
            <person name="Crous P.W."/>
            <person name="Fauchery L."/>
            <person name="Girlanda M."/>
            <person name="Hayes R.D."/>
            <person name="Keri Z."/>
            <person name="LaButti K."/>
            <person name="Lipzen A."/>
            <person name="Lombard V."/>
            <person name="Magnuson J."/>
            <person name="Maillard F."/>
            <person name="Murat C."/>
            <person name="Nolan M."/>
            <person name="Ohm R.A."/>
            <person name="Pangilinan J."/>
            <person name="Pereira M.F."/>
            <person name="Perotto S."/>
            <person name="Peter M."/>
            <person name="Pfister S."/>
            <person name="Riley R."/>
            <person name="Sitrit Y."/>
            <person name="Stielow J.B."/>
            <person name="Szollosi G."/>
            <person name="Zifcakova L."/>
            <person name="Stursova M."/>
            <person name="Spatafora J.W."/>
            <person name="Tedersoo L."/>
            <person name="Vaario L.M."/>
            <person name="Yamada A."/>
            <person name="Yan M."/>
            <person name="Wang P."/>
            <person name="Xu J."/>
            <person name="Bruns T."/>
            <person name="Baldrian P."/>
            <person name="Vilgalys R."/>
            <person name="Dunand C."/>
            <person name="Henrissat B."/>
            <person name="Grigoriev I.V."/>
            <person name="Hibbett D."/>
            <person name="Nagy L.G."/>
            <person name="Martin F.M."/>
        </authorList>
    </citation>
    <scope>NUCLEOTIDE SEQUENCE</scope>
    <source>
        <strain evidence="1">UP504</strain>
    </source>
</reference>